<feature type="domain" description="Thioredoxin" evidence="5">
    <location>
        <begin position="1"/>
        <end position="106"/>
    </location>
</feature>
<dbReference type="InterPro" id="IPR036249">
    <property type="entry name" value="Thioredoxin-like_sf"/>
</dbReference>
<dbReference type="PRINTS" id="PR00421">
    <property type="entry name" value="THIOREDOXIN"/>
</dbReference>
<name>A0A8E2EW96_9PEZI</name>
<dbReference type="OrthoDB" id="19690at2759"/>
<protein>
    <submittedName>
        <fullName evidence="6">Thioredoxin domain-containing protein</fullName>
    </submittedName>
</protein>
<dbReference type="CDD" id="cd02947">
    <property type="entry name" value="TRX_family"/>
    <property type="match status" value="1"/>
</dbReference>
<dbReference type="PROSITE" id="PS51352">
    <property type="entry name" value="THIOREDOXIN_2"/>
    <property type="match status" value="1"/>
</dbReference>
<proteinExistence type="inferred from homology"/>
<evidence type="ECO:0000256" key="1">
    <source>
        <dbReference type="ARBA" id="ARBA00008987"/>
    </source>
</evidence>
<dbReference type="NCBIfam" id="TIGR01068">
    <property type="entry name" value="thioredoxin"/>
    <property type="match status" value="1"/>
</dbReference>
<accession>A0A8E2EW96</accession>
<gene>
    <name evidence="6" type="ORF">AOQ84DRAFT_87852</name>
</gene>
<dbReference type="AlphaFoldDB" id="A0A8E2EW96"/>
<evidence type="ECO:0000256" key="3">
    <source>
        <dbReference type="PIRSR" id="PIRSR000077-1"/>
    </source>
</evidence>
<keyword evidence="7" id="KW-1185">Reference proteome</keyword>
<keyword evidence="4" id="KW-0676">Redox-active center</keyword>
<organism evidence="6 7">
    <name type="scientific">Glonium stellatum</name>
    <dbReference type="NCBI Taxonomy" id="574774"/>
    <lineage>
        <taxon>Eukaryota</taxon>
        <taxon>Fungi</taxon>
        <taxon>Dikarya</taxon>
        <taxon>Ascomycota</taxon>
        <taxon>Pezizomycotina</taxon>
        <taxon>Dothideomycetes</taxon>
        <taxon>Pleosporomycetidae</taxon>
        <taxon>Gloniales</taxon>
        <taxon>Gloniaceae</taxon>
        <taxon>Glonium</taxon>
    </lineage>
</organism>
<keyword evidence="2 4" id="KW-1015">Disulfide bond</keyword>
<dbReference type="Gene3D" id="3.40.30.10">
    <property type="entry name" value="Glutaredoxin"/>
    <property type="match status" value="1"/>
</dbReference>
<dbReference type="InterPro" id="IPR005746">
    <property type="entry name" value="Thioredoxin"/>
</dbReference>
<evidence type="ECO:0000256" key="4">
    <source>
        <dbReference type="PIRSR" id="PIRSR000077-4"/>
    </source>
</evidence>
<dbReference type="PROSITE" id="PS00194">
    <property type="entry name" value="THIOREDOXIN_1"/>
    <property type="match status" value="1"/>
</dbReference>
<feature type="site" description="Contributes to redox potential value" evidence="3">
    <location>
        <position position="34"/>
    </location>
</feature>
<evidence type="ECO:0000256" key="2">
    <source>
        <dbReference type="ARBA" id="ARBA00023157"/>
    </source>
</evidence>
<dbReference type="EMBL" id="KV750168">
    <property type="protein sequence ID" value="OCL05946.1"/>
    <property type="molecule type" value="Genomic_DNA"/>
</dbReference>
<dbReference type="PANTHER" id="PTHR46115">
    <property type="entry name" value="THIOREDOXIN-LIKE PROTEIN 1"/>
    <property type="match status" value="1"/>
</dbReference>
<feature type="site" description="Deprotonates C-terminal active site Cys" evidence="3">
    <location>
        <position position="26"/>
    </location>
</feature>
<dbReference type="Proteomes" id="UP000250140">
    <property type="component" value="Unassembled WGS sequence"/>
</dbReference>
<dbReference type="Pfam" id="PF00085">
    <property type="entry name" value="Thioredoxin"/>
    <property type="match status" value="1"/>
</dbReference>
<dbReference type="InterPro" id="IPR013766">
    <property type="entry name" value="Thioredoxin_domain"/>
</dbReference>
<dbReference type="SUPFAM" id="SSF52833">
    <property type="entry name" value="Thioredoxin-like"/>
    <property type="match status" value="1"/>
</dbReference>
<dbReference type="PIRSF" id="PIRSF000077">
    <property type="entry name" value="Thioredoxin"/>
    <property type="match status" value="1"/>
</dbReference>
<evidence type="ECO:0000313" key="6">
    <source>
        <dbReference type="EMBL" id="OCL05946.1"/>
    </source>
</evidence>
<dbReference type="InterPro" id="IPR017937">
    <property type="entry name" value="Thioredoxin_CS"/>
</dbReference>
<feature type="non-terminal residue" evidence="6">
    <location>
        <position position="1"/>
    </location>
</feature>
<feature type="site" description="Contributes to redox potential value" evidence="3">
    <location>
        <position position="33"/>
    </location>
</feature>
<evidence type="ECO:0000259" key="5">
    <source>
        <dbReference type="PROSITE" id="PS51352"/>
    </source>
</evidence>
<evidence type="ECO:0000313" key="7">
    <source>
        <dbReference type="Proteomes" id="UP000250140"/>
    </source>
</evidence>
<feature type="active site" description="Nucleophile" evidence="3">
    <location>
        <position position="35"/>
    </location>
</feature>
<reference evidence="6 7" key="1">
    <citation type="journal article" date="2016" name="Nat. Commun.">
        <title>Ectomycorrhizal ecology is imprinted in the genome of the dominant symbiotic fungus Cenococcum geophilum.</title>
        <authorList>
            <consortium name="DOE Joint Genome Institute"/>
            <person name="Peter M."/>
            <person name="Kohler A."/>
            <person name="Ohm R.A."/>
            <person name="Kuo A."/>
            <person name="Krutzmann J."/>
            <person name="Morin E."/>
            <person name="Arend M."/>
            <person name="Barry K.W."/>
            <person name="Binder M."/>
            <person name="Choi C."/>
            <person name="Clum A."/>
            <person name="Copeland A."/>
            <person name="Grisel N."/>
            <person name="Haridas S."/>
            <person name="Kipfer T."/>
            <person name="LaButti K."/>
            <person name="Lindquist E."/>
            <person name="Lipzen A."/>
            <person name="Maire R."/>
            <person name="Meier B."/>
            <person name="Mihaltcheva S."/>
            <person name="Molinier V."/>
            <person name="Murat C."/>
            <person name="Poggeler S."/>
            <person name="Quandt C.A."/>
            <person name="Sperisen C."/>
            <person name="Tritt A."/>
            <person name="Tisserant E."/>
            <person name="Crous P.W."/>
            <person name="Henrissat B."/>
            <person name="Nehls U."/>
            <person name="Egli S."/>
            <person name="Spatafora J.W."/>
            <person name="Grigoriev I.V."/>
            <person name="Martin F.M."/>
        </authorList>
    </citation>
    <scope>NUCLEOTIDE SEQUENCE [LARGE SCALE GENOMIC DNA]</scope>
    <source>
        <strain evidence="6 7">CBS 207.34</strain>
    </source>
</reference>
<sequence>MSKTVQIESPAQFSSLLQTSRIVVVDFYADWCGPCKSIAPLYEQLSAQLSRPNIITFTKVNTDKQTQVAQSYSITAMPTFMIFKHGHEVSKIRGARTTELSDAVKR</sequence>
<feature type="active site" description="Nucleophile" evidence="3">
    <location>
        <position position="32"/>
    </location>
</feature>
<dbReference type="GO" id="GO:0015035">
    <property type="term" value="F:protein-disulfide reductase activity"/>
    <property type="evidence" value="ECO:0007669"/>
    <property type="project" value="InterPro"/>
</dbReference>
<comment type="similarity">
    <text evidence="1">Belongs to the thioredoxin family.</text>
</comment>
<feature type="disulfide bond" description="Redox-active" evidence="4">
    <location>
        <begin position="32"/>
        <end position="35"/>
    </location>
</feature>